<protein>
    <submittedName>
        <fullName evidence="2">Villin-1-like 2</fullName>
    </submittedName>
</protein>
<name>A0A8J5JVY5_HOMAM</name>
<comment type="caution">
    <text evidence="2">The sequence shown here is derived from an EMBL/GenBank/DDBJ whole genome shotgun (WGS) entry which is preliminary data.</text>
</comment>
<dbReference type="SMART" id="SM00262">
    <property type="entry name" value="GEL"/>
    <property type="match status" value="5"/>
</dbReference>
<dbReference type="CDD" id="cd11290">
    <property type="entry name" value="gelsolin_S1_like"/>
    <property type="match status" value="1"/>
</dbReference>
<sequence>MGDPVQDPAFNIIPKNSTCFIIWRVENLELVPLKRDDYGKLHKGDSYPHPPRGPLDIHIHFWLGSETSTDEAGVAAIKTVELDNMLGGGPIQHRETEGAESKRMLSYFKNGIRLMSGGVASGLRKVTDDFEPSLYHVKGKRTTIVKQLPEITWCGMNDGDVYVLDTKDIIYVWTGRNSNNMEKLQGAKEHGGGAVVVVEDGQESVLQDLERKTFEKLLPLNNKQLTPASQAPKDESVARRVCEELKLFRCSDESGTLKVVEVKNGPLSQSDLNSQDSFIIDNGQDGIWVWVGKKATQKEREEALRNAQGFVTKKGYPASTQVARVIDNGEPPEFKTLFKDWKDKDQSRGFGRQASTNKIATTVQTKFDATSLHSQPEIAAKTQMVDDGSGQKEVWRVKNFELIAVPEDKFGEFFMGDCYIILYAYLEGNSEHYIVYYWLGSDASQDEVGTAALKTVELDDRLQGRAVQVRVVQGKEPPHFMAIFGGKMVVFEGGYASSFDGADARDEGHKSSYMLQVRGTTSHNTKAVEVDKRAGCLNSNDCFIIGTHQMTYVWCGKGSTGDEREMAKSFATGRGESVIVSEAEEVINFSQGDLMEDDVMVLDTWDSIFLWIGHSSNKV</sequence>
<feature type="domain" description="Gelsolin-like" evidence="1">
    <location>
        <begin position="58"/>
        <end position="105"/>
    </location>
</feature>
<dbReference type="GO" id="GO:0005737">
    <property type="term" value="C:cytoplasm"/>
    <property type="evidence" value="ECO:0007669"/>
    <property type="project" value="TreeGrafter"/>
</dbReference>
<dbReference type="GO" id="GO:0051015">
    <property type="term" value="F:actin filament binding"/>
    <property type="evidence" value="ECO:0007669"/>
    <property type="project" value="InterPro"/>
</dbReference>
<dbReference type="AlphaFoldDB" id="A0A8J5JVY5"/>
<dbReference type="SUPFAM" id="SSF55753">
    <property type="entry name" value="Actin depolymerizing proteins"/>
    <property type="match status" value="5"/>
</dbReference>
<dbReference type="CDD" id="cd11292">
    <property type="entry name" value="gelsolin_S3_like"/>
    <property type="match status" value="1"/>
</dbReference>
<dbReference type="PANTHER" id="PTHR11977">
    <property type="entry name" value="VILLIN"/>
    <property type="match status" value="1"/>
</dbReference>
<accession>A0A8J5JVY5</accession>
<dbReference type="InterPro" id="IPR036180">
    <property type="entry name" value="Gelsolin-like_dom_sf"/>
</dbReference>
<dbReference type="GO" id="GO:0008154">
    <property type="term" value="P:actin polymerization or depolymerization"/>
    <property type="evidence" value="ECO:0007669"/>
    <property type="project" value="TreeGrafter"/>
</dbReference>
<keyword evidence="3" id="KW-1185">Reference proteome</keyword>
<evidence type="ECO:0000259" key="1">
    <source>
        <dbReference type="Pfam" id="PF00626"/>
    </source>
</evidence>
<proteinExistence type="predicted"/>
<dbReference type="Proteomes" id="UP000747542">
    <property type="component" value="Unassembled WGS sequence"/>
</dbReference>
<dbReference type="GO" id="GO:0051014">
    <property type="term" value="P:actin filament severing"/>
    <property type="evidence" value="ECO:0007669"/>
    <property type="project" value="TreeGrafter"/>
</dbReference>
<dbReference type="GO" id="GO:0051016">
    <property type="term" value="P:barbed-end actin filament capping"/>
    <property type="evidence" value="ECO:0007669"/>
    <property type="project" value="TreeGrafter"/>
</dbReference>
<dbReference type="GO" id="GO:0015629">
    <property type="term" value="C:actin cytoskeleton"/>
    <property type="evidence" value="ECO:0007669"/>
    <property type="project" value="TreeGrafter"/>
</dbReference>
<dbReference type="Gene3D" id="3.40.20.10">
    <property type="entry name" value="Severin"/>
    <property type="match status" value="6"/>
</dbReference>
<evidence type="ECO:0000313" key="3">
    <source>
        <dbReference type="Proteomes" id="UP000747542"/>
    </source>
</evidence>
<feature type="non-terminal residue" evidence="2">
    <location>
        <position position="1"/>
    </location>
</feature>
<dbReference type="PANTHER" id="PTHR11977:SF57">
    <property type="entry name" value="VILLIN-LIKE PROTEIN QUAIL"/>
    <property type="match status" value="1"/>
</dbReference>
<dbReference type="PRINTS" id="PR00597">
    <property type="entry name" value="GELSOLIN"/>
</dbReference>
<dbReference type="InterPro" id="IPR007123">
    <property type="entry name" value="Gelsolin-like_dom"/>
</dbReference>
<feature type="domain" description="Gelsolin-like" evidence="1">
    <location>
        <begin position="584"/>
        <end position="617"/>
    </location>
</feature>
<feature type="domain" description="Gelsolin-like" evidence="1">
    <location>
        <begin position="524"/>
        <end position="572"/>
    </location>
</feature>
<dbReference type="InterPro" id="IPR029006">
    <property type="entry name" value="ADF-H/Gelsolin-like_dom_sf"/>
</dbReference>
<reference evidence="2" key="1">
    <citation type="journal article" date="2021" name="Sci. Adv.">
        <title>The American lobster genome reveals insights on longevity, neural, and immune adaptations.</title>
        <authorList>
            <person name="Polinski J.M."/>
            <person name="Zimin A.V."/>
            <person name="Clark K.F."/>
            <person name="Kohn A.B."/>
            <person name="Sadowski N."/>
            <person name="Timp W."/>
            <person name="Ptitsyn A."/>
            <person name="Khanna P."/>
            <person name="Romanova D.Y."/>
            <person name="Williams P."/>
            <person name="Greenwood S.J."/>
            <person name="Moroz L.L."/>
            <person name="Walt D.R."/>
            <person name="Bodnar A.G."/>
        </authorList>
    </citation>
    <scope>NUCLEOTIDE SEQUENCE</scope>
    <source>
        <strain evidence="2">GMGI-L3</strain>
    </source>
</reference>
<organism evidence="2 3">
    <name type="scientific">Homarus americanus</name>
    <name type="common">American lobster</name>
    <dbReference type="NCBI Taxonomy" id="6706"/>
    <lineage>
        <taxon>Eukaryota</taxon>
        <taxon>Metazoa</taxon>
        <taxon>Ecdysozoa</taxon>
        <taxon>Arthropoda</taxon>
        <taxon>Crustacea</taxon>
        <taxon>Multicrustacea</taxon>
        <taxon>Malacostraca</taxon>
        <taxon>Eumalacostraca</taxon>
        <taxon>Eucarida</taxon>
        <taxon>Decapoda</taxon>
        <taxon>Pleocyemata</taxon>
        <taxon>Astacidea</taxon>
        <taxon>Nephropoidea</taxon>
        <taxon>Nephropidae</taxon>
        <taxon>Homarus</taxon>
    </lineage>
</organism>
<feature type="domain" description="Gelsolin-like" evidence="1">
    <location>
        <begin position="156"/>
        <end position="187"/>
    </location>
</feature>
<dbReference type="EMBL" id="JAHLQT010024847">
    <property type="protein sequence ID" value="KAG7164926.1"/>
    <property type="molecule type" value="Genomic_DNA"/>
</dbReference>
<feature type="domain" description="Gelsolin-like" evidence="1">
    <location>
        <begin position="259"/>
        <end position="335"/>
    </location>
</feature>
<dbReference type="Pfam" id="PF00626">
    <property type="entry name" value="Gelsolin"/>
    <property type="match status" value="6"/>
</dbReference>
<dbReference type="CDD" id="cd11288">
    <property type="entry name" value="gelsolin_S5_like"/>
    <property type="match status" value="1"/>
</dbReference>
<dbReference type="SUPFAM" id="SSF82754">
    <property type="entry name" value="C-terminal, gelsolin-like domain of Sec23/24"/>
    <property type="match status" value="1"/>
</dbReference>
<dbReference type="InterPro" id="IPR007122">
    <property type="entry name" value="Villin/Gelsolin"/>
</dbReference>
<dbReference type="CDD" id="cd11293">
    <property type="entry name" value="gelsolin_S4_like"/>
    <property type="match status" value="1"/>
</dbReference>
<evidence type="ECO:0000313" key="2">
    <source>
        <dbReference type="EMBL" id="KAG7164926.1"/>
    </source>
</evidence>
<gene>
    <name evidence="2" type="primary">VIL1-L2</name>
    <name evidence="2" type="ORF">Hamer_G004649</name>
</gene>
<dbReference type="GO" id="GO:0005546">
    <property type="term" value="F:phosphatidylinositol-4,5-bisphosphate binding"/>
    <property type="evidence" value="ECO:0007669"/>
    <property type="project" value="TreeGrafter"/>
</dbReference>
<feature type="domain" description="Gelsolin-like" evidence="1">
    <location>
        <begin position="409"/>
        <end position="481"/>
    </location>
</feature>